<evidence type="ECO:0000256" key="1">
    <source>
        <dbReference type="SAM" id="SignalP"/>
    </source>
</evidence>
<name>A0A379IFH4_PSEFL</name>
<dbReference type="NCBIfam" id="NF041599">
    <property type="entry name" value="reg_PtrA_PA2808"/>
    <property type="match status" value="1"/>
</dbReference>
<protein>
    <submittedName>
        <fullName evidence="2">Topoisomerase II</fullName>
    </submittedName>
</protein>
<proteinExistence type="predicted"/>
<organism evidence="2 3">
    <name type="scientific">Pseudomonas fluorescens</name>
    <dbReference type="NCBI Taxonomy" id="294"/>
    <lineage>
        <taxon>Bacteria</taxon>
        <taxon>Pseudomonadati</taxon>
        <taxon>Pseudomonadota</taxon>
        <taxon>Gammaproteobacteria</taxon>
        <taxon>Pseudomonadales</taxon>
        <taxon>Pseudomonadaceae</taxon>
        <taxon>Pseudomonas</taxon>
    </lineage>
</organism>
<dbReference type="Pfam" id="PF10976">
    <property type="entry name" value="DUF2790"/>
    <property type="match status" value="1"/>
</dbReference>
<dbReference type="Proteomes" id="UP000255125">
    <property type="component" value="Unassembled WGS sequence"/>
</dbReference>
<dbReference type="RefSeq" id="WP_038447934.1">
    <property type="nucleotide sequence ID" value="NZ_CP008896.1"/>
</dbReference>
<dbReference type="GO" id="GO:0016853">
    <property type="term" value="F:isomerase activity"/>
    <property type="evidence" value="ECO:0007669"/>
    <property type="project" value="UniProtKB-KW"/>
</dbReference>
<dbReference type="Gene3D" id="2.30.140.50">
    <property type="entry name" value="Protein of unknown function DUF2790"/>
    <property type="match status" value="1"/>
</dbReference>
<reference evidence="2 3" key="1">
    <citation type="submission" date="2018-06" db="EMBL/GenBank/DDBJ databases">
        <authorList>
            <consortium name="Pathogen Informatics"/>
            <person name="Doyle S."/>
        </authorList>
    </citation>
    <scope>NUCLEOTIDE SEQUENCE [LARGE SCALE GENOMIC DNA]</scope>
    <source>
        <strain evidence="2 3">NCTC10392</strain>
    </source>
</reference>
<feature type="signal peptide" evidence="1">
    <location>
        <begin position="1"/>
        <end position="21"/>
    </location>
</feature>
<dbReference type="AlphaFoldDB" id="A0A379IFH4"/>
<keyword evidence="1" id="KW-0732">Signal</keyword>
<dbReference type="EMBL" id="UGUS01000002">
    <property type="protein sequence ID" value="SUD31542.1"/>
    <property type="molecule type" value="Genomic_DNA"/>
</dbReference>
<keyword evidence="2" id="KW-0413">Isomerase</keyword>
<dbReference type="KEGG" id="pfn:HZ99_05435"/>
<evidence type="ECO:0000313" key="2">
    <source>
        <dbReference type="EMBL" id="SUD31542.1"/>
    </source>
</evidence>
<accession>A0A379IFH4</accession>
<dbReference type="OrthoDB" id="6903098at2"/>
<feature type="chain" id="PRO_5016837559" evidence="1">
    <location>
        <begin position="22"/>
        <end position="110"/>
    </location>
</feature>
<evidence type="ECO:0000313" key="3">
    <source>
        <dbReference type="Proteomes" id="UP000255125"/>
    </source>
</evidence>
<sequence length="110" mass="12137">MNLLKLSIAALALSLSTAAFATGGGDRVFEKLMSDNQKAMAAYALKNGKEQPQVQNYRYGMKLDIAKVVNVTPQIRSCDIVPSRMTYEDTSGKLNTIEYQIMGQCRNNGR</sequence>
<dbReference type="InterPro" id="IPR021245">
    <property type="entry name" value="DUF2790"/>
</dbReference>
<gene>
    <name evidence="2" type="ORF">NCTC10392_03475</name>
</gene>